<dbReference type="Proteomes" id="UP001465976">
    <property type="component" value="Unassembled WGS sequence"/>
</dbReference>
<protein>
    <submittedName>
        <fullName evidence="2">SERTA domain-containing protein 3</fullName>
    </submittedName>
</protein>
<accession>A0ABR3FCD0</accession>
<evidence type="ECO:0000313" key="3">
    <source>
        <dbReference type="Proteomes" id="UP001465976"/>
    </source>
</evidence>
<evidence type="ECO:0000313" key="2">
    <source>
        <dbReference type="EMBL" id="KAL0572943.1"/>
    </source>
</evidence>
<sequence>MFSRLSLNSSSTGLKKYHLRVGTTGGGTAPPRVLEEKWRLGSDWELLLVLPAGRIRPRPTGEEPPITNSVSALATTGQGTCSSPIDLDSSPASSPRNGSPPKRRQMSSPASSRPSSPSPQLRPSRVQPSSPIPSSQPRHSSAPAESPVRKGKGRVVVKEEDSNSELEILEDRKIKMEKVQAEDDEDFKIGEVMPVQSTQRPSKCRQTGSADSADSADEISAQLAAGPASSPIASVDCDGKSRKRRKLQPAVEIPVSTSSAANHSQTAAKTKATKATKDSELVDLSTVDMTEYPYPLPNRVPRYMHKVMQLLRGLPGLEMEVLHDVVETWLTFELRSGYGYAAGMLTTEHRPEQVSQWIMVAHRPNFAAVIPDLEKYAERMERWWYACSPKWRQLPDWKLKDGSGPWDEQMVSGVNGLANMVVAMVWWHHEIAGLPRSKPWENQQYGDNLERFVWFGQDVDWVLHQIVAWGWA</sequence>
<keyword evidence="3" id="KW-1185">Reference proteome</keyword>
<feature type="region of interest" description="Disordered" evidence="1">
    <location>
        <begin position="74"/>
        <end position="163"/>
    </location>
</feature>
<feature type="region of interest" description="Disordered" evidence="1">
    <location>
        <begin position="179"/>
        <end position="277"/>
    </location>
</feature>
<feature type="compositionally biased region" description="Polar residues" evidence="1">
    <location>
        <begin position="195"/>
        <end position="208"/>
    </location>
</feature>
<proteinExistence type="predicted"/>
<feature type="compositionally biased region" description="Polar residues" evidence="1">
    <location>
        <begin position="255"/>
        <end position="265"/>
    </location>
</feature>
<reference evidence="2 3" key="1">
    <citation type="submission" date="2024-02" db="EMBL/GenBank/DDBJ databases">
        <title>A draft genome for the cacao thread blight pathogen Marasmius crinis-equi.</title>
        <authorList>
            <person name="Cohen S.P."/>
            <person name="Baruah I.K."/>
            <person name="Amoako-Attah I."/>
            <person name="Bukari Y."/>
            <person name="Meinhardt L.W."/>
            <person name="Bailey B.A."/>
        </authorList>
    </citation>
    <scope>NUCLEOTIDE SEQUENCE [LARGE SCALE GENOMIC DNA]</scope>
    <source>
        <strain evidence="2 3">GH-76</strain>
    </source>
</reference>
<feature type="compositionally biased region" description="Low complexity" evidence="1">
    <location>
        <begin position="106"/>
        <end position="141"/>
    </location>
</feature>
<gene>
    <name evidence="2" type="primary">RBT1_13</name>
    <name evidence="2" type="ORF">V5O48_009015</name>
</gene>
<name>A0ABR3FCD0_9AGAR</name>
<comment type="caution">
    <text evidence="2">The sequence shown here is derived from an EMBL/GenBank/DDBJ whole genome shotgun (WGS) entry which is preliminary data.</text>
</comment>
<dbReference type="EMBL" id="JBAHYK010000563">
    <property type="protein sequence ID" value="KAL0572943.1"/>
    <property type="molecule type" value="Genomic_DNA"/>
</dbReference>
<evidence type="ECO:0000256" key="1">
    <source>
        <dbReference type="SAM" id="MobiDB-lite"/>
    </source>
</evidence>
<feature type="compositionally biased region" description="Polar residues" evidence="1">
    <location>
        <begin position="74"/>
        <end position="83"/>
    </location>
</feature>
<organism evidence="2 3">
    <name type="scientific">Marasmius crinis-equi</name>
    <dbReference type="NCBI Taxonomy" id="585013"/>
    <lineage>
        <taxon>Eukaryota</taxon>
        <taxon>Fungi</taxon>
        <taxon>Dikarya</taxon>
        <taxon>Basidiomycota</taxon>
        <taxon>Agaricomycotina</taxon>
        <taxon>Agaricomycetes</taxon>
        <taxon>Agaricomycetidae</taxon>
        <taxon>Agaricales</taxon>
        <taxon>Marasmiineae</taxon>
        <taxon>Marasmiaceae</taxon>
        <taxon>Marasmius</taxon>
    </lineage>
</organism>